<proteinExistence type="predicted"/>
<dbReference type="EMBL" id="AAHJPF010000002">
    <property type="protein sequence ID" value="EBW9026247.1"/>
    <property type="molecule type" value="Genomic_DNA"/>
</dbReference>
<organism evidence="1">
    <name type="scientific">Salmonella enterica subsp. enterica serovar Haifa</name>
    <dbReference type="NCBI Taxonomy" id="192956"/>
    <lineage>
        <taxon>Bacteria</taxon>
        <taxon>Pseudomonadati</taxon>
        <taxon>Pseudomonadota</taxon>
        <taxon>Gammaproteobacteria</taxon>
        <taxon>Enterobacterales</taxon>
        <taxon>Enterobacteriaceae</taxon>
        <taxon>Salmonella</taxon>
    </lineage>
</organism>
<comment type="caution">
    <text evidence="1">The sequence shown here is derived from an EMBL/GenBank/DDBJ whole genome shotgun (WGS) entry which is preliminary data.</text>
</comment>
<name>A0A4Z9E0Y9_SALET</name>
<gene>
    <name evidence="1" type="ORF">BW885_03940</name>
</gene>
<accession>A0A4Z9E0Y9</accession>
<dbReference type="Pfam" id="PF10893">
    <property type="entry name" value="Phage_186_Fil"/>
    <property type="match status" value="1"/>
</dbReference>
<protein>
    <submittedName>
        <fullName evidence="1">Uncharacterized protein</fullName>
    </submittedName>
</protein>
<evidence type="ECO:0000313" key="1">
    <source>
        <dbReference type="EMBL" id="EBW9026247.1"/>
    </source>
</evidence>
<dbReference type="RefSeq" id="WP_021293718.1">
    <property type="nucleotide sequence ID" value="NZ_MXVS01000002.1"/>
</dbReference>
<sequence>MKAFVTYLKKESPAMQLPSGSTGWIELPNGQRWNPGHTYKFNAHEPIRMKSGAVLRFLSTKARRLVGCIGGRNGD</sequence>
<reference evidence="1" key="1">
    <citation type="submission" date="2018-07" db="EMBL/GenBank/DDBJ databases">
        <authorList>
            <consortium name="GenomeTrakr network: Whole genome sequencing for foodborne pathogen traceback"/>
        </authorList>
    </citation>
    <scope>NUCLEOTIDE SEQUENCE</scope>
    <source>
        <strain evidence="1">HIY0266</strain>
    </source>
</reference>
<dbReference type="AlphaFoldDB" id="A0A4Z9E0Y9"/>
<dbReference type="InterPro" id="IPR021221">
    <property type="entry name" value="Fil"/>
</dbReference>